<evidence type="ECO:0000256" key="7">
    <source>
        <dbReference type="SAM" id="MobiDB-lite"/>
    </source>
</evidence>
<organism evidence="11 12">
    <name type="scientific">Cellulomonas chengniuliangii</name>
    <dbReference type="NCBI Taxonomy" id="2968084"/>
    <lineage>
        <taxon>Bacteria</taxon>
        <taxon>Bacillati</taxon>
        <taxon>Actinomycetota</taxon>
        <taxon>Actinomycetes</taxon>
        <taxon>Micrococcales</taxon>
        <taxon>Cellulomonadaceae</taxon>
        <taxon>Cellulomonas</taxon>
    </lineage>
</organism>
<dbReference type="InterPro" id="IPR011527">
    <property type="entry name" value="ABC1_TM_dom"/>
</dbReference>
<dbReference type="SMART" id="SM00382">
    <property type="entry name" value="AAA"/>
    <property type="match status" value="1"/>
</dbReference>
<dbReference type="SUPFAM" id="SSF90123">
    <property type="entry name" value="ABC transporter transmembrane region"/>
    <property type="match status" value="1"/>
</dbReference>
<dbReference type="PROSITE" id="PS50893">
    <property type="entry name" value="ABC_TRANSPORTER_2"/>
    <property type="match status" value="1"/>
</dbReference>
<evidence type="ECO:0000256" key="2">
    <source>
        <dbReference type="ARBA" id="ARBA00022692"/>
    </source>
</evidence>
<keyword evidence="3" id="KW-0547">Nucleotide-binding</keyword>
<dbReference type="Proteomes" id="UP001316189">
    <property type="component" value="Chromosome"/>
</dbReference>
<feature type="transmembrane region" description="Helical" evidence="8">
    <location>
        <begin position="275"/>
        <end position="299"/>
    </location>
</feature>
<dbReference type="InterPro" id="IPR039421">
    <property type="entry name" value="Type_1_exporter"/>
</dbReference>
<dbReference type="PANTHER" id="PTHR24221:SF654">
    <property type="entry name" value="ATP-BINDING CASSETTE SUB-FAMILY B MEMBER 6"/>
    <property type="match status" value="1"/>
</dbReference>
<evidence type="ECO:0000259" key="9">
    <source>
        <dbReference type="PROSITE" id="PS50893"/>
    </source>
</evidence>
<dbReference type="PROSITE" id="PS50929">
    <property type="entry name" value="ABC_TM1F"/>
    <property type="match status" value="1"/>
</dbReference>
<dbReference type="InterPro" id="IPR036640">
    <property type="entry name" value="ABC1_TM_sf"/>
</dbReference>
<feature type="transmembrane region" description="Helical" evidence="8">
    <location>
        <begin position="311"/>
        <end position="335"/>
    </location>
</feature>
<feature type="region of interest" description="Disordered" evidence="7">
    <location>
        <begin position="356"/>
        <end position="381"/>
    </location>
</feature>
<feature type="transmembrane region" description="Helical" evidence="8">
    <location>
        <begin position="53"/>
        <end position="79"/>
    </location>
</feature>
<dbReference type="Pfam" id="PF00664">
    <property type="entry name" value="ABC_membrane"/>
    <property type="match status" value="1"/>
</dbReference>
<evidence type="ECO:0000259" key="10">
    <source>
        <dbReference type="PROSITE" id="PS50929"/>
    </source>
</evidence>
<keyword evidence="4" id="KW-0067">ATP-binding</keyword>
<evidence type="ECO:0000256" key="5">
    <source>
        <dbReference type="ARBA" id="ARBA00022989"/>
    </source>
</evidence>
<dbReference type="InterPro" id="IPR027417">
    <property type="entry name" value="P-loop_NTPase"/>
</dbReference>
<evidence type="ECO:0000313" key="12">
    <source>
        <dbReference type="Proteomes" id="UP001316189"/>
    </source>
</evidence>
<protein>
    <submittedName>
        <fullName evidence="11">Thiol reductant ABC exporter subunit CydC</fullName>
    </submittedName>
</protein>
<evidence type="ECO:0000256" key="1">
    <source>
        <dbReference type="ARBA" id="ARBA00004651"/>
    </source>
</evidence>
<dbReference type="PROSITE" id="PS00211">
    <property type="entry name" value="ABC_TRANSPORTER_1"/>
    <property type="match status" value="1"/>
</dbReference>
<dbReference type="SUPFAM" id="SSF52540">
    <property type="entry name" value="P-loop containing nucleoside triphosphate hydrolases"/>
    <property type="match status" value="1"/>
</dbReference>
<feature type="region of interest" description="Disordered" evidence="7">
    <location>
        <begin position="1"/>
        <end position="30"/>
    </location>
</feature>
<dbReference type="InterPro" id="IPR003593">
    <property type="entry name" value="AAA+_ATPase"/>
</dbReference>
<dbReference type="RefSeq" id="WP_227570605.1">
    <property type="nucleotide sequence ID" value="NZ_CP101988.1"/>
</dbReference>
<accession>A0ABY5L1W8</accession>
<evidence type="ECO:0000313" key="11">
    <source>
        <dbReference type="EMBL" id="UUI76364.1"/>
    </source>
</evidence>
<feature type="domain" description="ABC transmembrane type-1" evidence="10">
    <location>
        <begin position="54"/>
        <end position="337"/>
    </location>
</feature>
<evidence type="ECO:0000256" key="3">
    <source>
        <dbReference type="ARBA" id="ARBA00022741"/>
    </source>
</evidence>
<evidence type="ECO:0000256" key="8">
    <source>
        <dbReference type="SAM" id="Phobius"/>
    </source>
</evidence>
<dbReference type="NCBIfam" id="TIGR02868">
    <property type="entry name" value="CydC"/>
    <property type="match status" value="1"/>
</dbReference>
<keyword evidence="12" id="KW-1185">Reference proteome</keyword>
<proteinExistence type="predicted"/>
<keyword evidence="6 8" id="KW-0472">Membrane</keyword>
<keyword evidence="2 8" id="KW-0812">Transmembrane</keyword>
<feature type="transmembrane region" description="Helical" evidence="8">
    <location>
        <begin position="85"/>
        <end position="107"/>
    </location>
</feature>
<feature type="transmembrane region" description="Helical" evidence="8">
    <location>
        <begin position="169"/>
        <end position="189"/>
    </location>
</feature>
<dbReference type="EMBL" id="CP101988">
    <property type="protein sequence ID" value="UUI76364.1"/>
    <property type="molecule type" value="Genomic_DNA"/>
</dbReference>
<dbReference type="Gene3D" id="3.40.50.300">
    <property type="entry name" value="P-loop containing nucleotide triphosphate hydrolases"/>
    <property type="match status" value="1"/>
</dbReference>
<keyword evidence="5 8" id="KW-1133">Transmembrane helix</keyword>
<sequence>MTAATTAPTVPPTPSTLPASRAAATDRRQSRWARSDDPLWRAVALLGVRPARVALAVLLGVLGLGCAVALAAVSAWLIARASQMPPVLALSVATVGVRAFGIGRGVFRYVERLTSHDVALRGMANLRTALYRRLAVGRPEATLRLRRGDLLTRVGADVDAVGDAVVRGLLPIAVAAVLGVGTVVAMSLFLPAAGLSLAACLLLAGVVAPWLAARAARTTEQRAVHARAALSTVALGLLDDAGPLTVQGRAPQELSALREADRELASAADAGARPAALGALLGSLATGLATLAALLFGVPAVQSGALAPVELAVIVLTPLASFEAVNVLPTAAIQLQRSRAAARRIMSLLDSAAPDGGVPVELSEEPDLSPAASSAPQDPPPTDLVARGLACGWPGRAPVVDALDLDVRPGRSIAVVGPSGAGKTTLLLTLAGLIPRQGGSLELGGLPLDGLPHDEIARSVVLTSEDAHVFETSVLENLRVSRGDVTPEEAVAALERAGLGQWLAALPDGVSTELGPDAQSVSGGERRRLLLARALLSHAPLLLVDEPAEHLDAETADRLVRDLLSQGSDDTRRGVVVVTHRLSPLDAADEILVVEGGRVTGRGSHGDLLASHAGYRDGFAREHEAPEEQ</sequence>
<evidence type="ECO:0000256" key="4">
    <source>
        <dbReference type="ARBA" id="ARBA00022840"/>
    </source>
</evidence>
<comment type="subcellular location">
    <subcellularLocation>
        <location evidence="1">Cell membrane</location>
        <topology evidence="1">Multi-pass membrane protein</topology>
    </subcellularLocation>
</comment>
<dbReference type="InterPro" id="IPR003439">
    <property type="entry name" value="ABC_transporter-like_ATP-bd"/>
</dbReference>
<name>A0ABY5L1W8_9CELL</name>
<feature type="domain" description="ABC transporter" evidence="9">
    <location>
        <begin position="384"/>
        <end position="621"/>
    </location>
</feature>
<feature type="transmembrane region" description="Helical" evidence="8">
    <location>
        <begin position="195"/>
        <end position="213"/>
    </location>
</feature>
<reference evidence="11 12" key="1">
    <citation type="submission" date="2022-07" db="EMBL/GenBank/DDBJ databases">
        <title>Novel species in genus cellulomonas.</title>
        <authorList>
            <person name="Ye L."/>
        </authorList>
    </citation>
    <scope>NUCLEOTIDE SEQUENCE [LARGE SCALE GENOMIC DNA]</scope>
    <source>
        <strain evidence="12">zg-Y338</strain>
    </source>
</reference>
<gene>
    <name evidence="11" type="primary">cydC</name>
    <name evidence="11" type="ORF">NP064_05570</name>
</gene>
<dbReference type="InterPro" id="IPR014223">
    <property type="entry name" value="ABC_CydC/D"/>
</dbReference>
<dbReference type="InterPro" id="IPR017871">
    <property type="entry name" value="ABC_transporter-like_CS"/>
</dbReference>
<dbReference type="Pfam" id="PF00005">
    <property type="entry name" value="ABC_tran"/>
    <property type="match status" value="1"/>
</dbReference>
<evidence type="ECO:0000256" key="6">
    <source>
        <dbReference type="ARBA" id="ARBA00023136"/>
    </source>
</evidence>
<dbReference type="Gene3D" id="1.20.1560.10">
    <property type="entry name" value="ABC transporter type 1, transmembrane domain"/>
    <property type="match status" value="1"/>
</dbReference>
<dbReference type="PANTHER" id="PTHR24221">
    <property type="entry name" value="ATP-BINDING CASSETTE SUB-FAMILY B"/>
    <property type="match status" value="1"/>
</dbReference>